<evidence type="ECO:0000313" key="2">
    <source>
        <dbReference type="Proteomes" id="UP000823775"/>
    </source>
</evidence>
<sequence length="104" mass="11356">MAAGPTQEQTAMPLSYIGFWALARHGIVPSGIERPGMQSWHGVARYSHAQLLPIFLPHSTRMVWHGLGREPHPEWHGAWCSTCLGMACCQCVSTMGGKAMRVAA</sequence>
<keyword evidence="2" id="KW-1185">Reference proteome</keyword>
<dbReference type="Proteomes" id="UP000823775">
    <property type="component" value="Unassembled WGS sequence"/>
</dbReference>
<evidence type="ECO:0000313" key="1">
    <source>
        <dbReference type="EMBL" id="MCD7458968.1"/>
    </source>
</evidence>
<name>A0ABS8SJL3_DATST</name>
<dbReference type="EMBL" id="JACEIK010000553">
    <property type="protein sequence ID" value="MCD7458968.1"/>
    <property type="molecule type" value="Genomic_DNA"/>
</dbReference>
<organism evidence="1 2">
    <name type="scientific">Datura stramonium</name>
    <name type="common">Jimsonweed</name>
    <name type="synonym">Common thornapple</name>
    <dbReference type="NCBI Taxonomy" id="4076"/>
    <lineage>
        <taxon>Eukaryota</taxon>
        <taxon>Viridiplantae</taxon>
        <taxon>Streptophyta</taxon>
        <taxon>Embryophyta</taxon>
        <taxon>Tracheophyta</taxon>
        <taxon>Spermatophyta</taxon>
        <taxon>Magnoliopsida</taxon>
        <taxon>eudicotyledons</taxon>
        <taxon>Gunneridae</taxon>
        <taxon>Pentapetalae</taxon>
        <taxon>asterids</taxon>
        <taxon>lamiids</taxon>
        <taxon>Solanales</taxon>
        <taxon>Solanaceae</taxon>
        <taxon>Solanoideae</taxon>
        <taxon>Datureae</taxon>
        <taxon>Datura</taxon>
    </lineage>
</organism>
<gene>
    <name evidence="1" type="ORF">HAX54_039719</name>
</gene>
<proteinExistence type="predicted"/>
<accession>A0ABS8SJL3</accession>
<reference evidence="1 2" key="1">
    <citation type="journal article" date="2021" name="BMC Genomics">
        <title>Datura genome reveals duplications of psychoactive alkaloid biosynthetic genes and high mutation rate following tissue culture.</title>
        <authorList>
            <person name="Rajewski A."/>
            <person name="Carter-House D."/>
            <person name="Stajich J."/>
            <person name="Litt A."/>
        </authorList>
    </citation>
    <scope>NUCLEOTIDE SEQUENCE [LARGE SCALE GENOMIC DNA]</scope>
    <source>
        <strain evidence="1">AR-01</strain>
    </source>
</reference>
<comment type="caution">
    <text evidence="1">The sequence shown here is derived from an EMBL/GenBank/DDBJ whole genome shotgun (WGS) entry which is preliminary data.</text>
</comment>
<protein>
    <submittedName>
        <fullName evidence="1">Uncharacterized protein</fullName>
    </submittedName>
</protein>